<dbReference type="RefSeq" id="WP_422919262.1">
    <property type="nucleotide sequence ID" value="NZ_JAMZEJ010000004.1"/>
</dbReference>
<proteinExistence type="predicted"/>
<dbReference type="Pfam" id="PF07409">
    <property type="entry name" value="GP46"/>
    <property type="match status" value="1"/>
</dbReference>
<organism evidence="1 2">
    <name type="scientific">Rhizosaccharibacter radicis</name>
    <dbReference type="NCBI Taxonomy" id="2782605"/>
    <lineage>
        <taxon>Bacteria</taxon>
        <taxon>Pseudomonadati</taxon>
        <taxon>Pseudomonadota</taxon>
        <taxon>Alphaproteobacteria</taxon>
        <taxon>Acetobacterales</taxon>
        <taxon>Acetobacteraceae</taxon>
        <taxon>Rhizosaccharibacter</taxon>
    </lineage>
</organism>
<evidence type="ECO:0000313" key="1">
    <source>
        <dbReference type="EMBL" id="MCQ8240513.1"/>
    </source>
</evidence>
<evidence type="ECO:0000313" key="2">
    <source>
        <dbReference type="Proteomes" id="UP001524547"/>
    </source>
</evidence>
<sequence>MSMGQDIAITWDVLRSRGDWSVAGGDLATGNALLSAVMVSLLTDRVAPATPTPADQAAGLGTPAAGTQDRRGWWGDAYAGVPIGSRLWQLKRAIKSNRRAVPQEAEDMCREALQWLLDDGIAASVTPTATWAGPTTLRIAVQIVKPDGATETASIDWAWEGL</sequence>
<reference evidence="1 2" key="1">
    <citation type="submission" date="2022-06" db="EMBL/GenBank/DDBJ databases">
        <title>Rhizosaccharibacter gen. nov. sp. nov. KSS12, endophytic bacteria isolated from sugarcane.</title>
        <authorList>
            <person name="Pitiwittayakul N."/>
        </authorList>
    </citation>
    <scope>NUCLEOTIDE SEQUENCE [LARGE SCALE GENOMIC DNA]</scope>
    <source>
        <strain evidence="1 2">KSS12</strain>
    </source>
</reference>
<gene>
    <name evidence="1" type="ORF">NFI88_06600</name>
</gene>
<comment type="caution">
    <text evidence="1">The sequence shown here is derived from an EMBL/GenBank/DDBJ whole genome shotgun (WGS) entry which is preliminary data.</text>
</comment>
<dbReference type="EMBL" id="JAMZEJ010000004">
    <property type="protein sequence ID" value="MCQ8240513.1"/>
    <property type="molecule type" value="Genomic_DNA"/>
</dbReference>
<protein>
    <submittedName>
        <fullName evidence="1">Phage GP46 family protein</fullName>
    </submittedName>
</protein>
<dbReference type="InterPro" id="IPR010877">
    <property type="entry name" value="Phage_Mu_Gp46"/>
</dbReference>
<name>A0ABT1VVZ2_9PROT</name>
<accession>A0ABT1VVZ2</accession>
<keyword evidence="2" id="KW-1185">Reference proteome</keyword>
<dbReference type="Proteomes" id="UP001524547">
    <property type="component" value="Unassembled WGS sequence"/>
</dbReference>